<name>A0A9X8CZJ4_9BURK</name>
<feature type="domain" description="OmpR/PhoB-type" evidence="3">
    <location>
        <begin position="140"/>
        <end position="240"/>
    </location>
</feature>
<dbReference type="GO" id="GO:0000160">
    <property type="term" value="P:phosphorelay signal transduction system"/>
    <property type="evidence" value="ECO:0007669"/>
    <property type="project" value="InterPro"/>
</dbReference>
<dbReference type="SMART" id="SM00862">
    <property type="entry name" value="Trans_reg_C"/>
    <property type="match status" value="1"/>
</dbReference>
<comment type="caution">
    <text evidence="4">The sequence shown here is derived from an EMBL/GenBank/DDBJ whole genome shotgun (WGS) entry which is preliminary data.</text>
</comment>
<dbReference type="AlphaFoldDB" id="A0A9X8CZJ4"/>
<sequence>MNLEGKLSLALLDNSTARSTLLQERLRTMGHRPAMFCNIGELLSTLSRGTRFDLLLAAPEAMGSESLLTVCWVLGMPAVPITAQGEPGVVALPSYFEDMPLPGTHTSFDLRRISNEALVKHMHTLYTEQDAEASMRQAASDRWTWGQYHFVEGSNIVVHRDREIALQPRQFSFALELFRNLGNVLTRSWLMSSVWKLPPQRAETRSLDACATNVRRKLSLQRDNGFVLRAVYGQGYQLVSIGTSATPYPT</sequence>
<protein>
    <submittedName>
        <fullName evidence="4">Winged helix family transcriptional regulator</fullName>
    </submittedName>
</protein>
<evidence type="ECO:0000313" key="4">
    <source>
        <dbReference type="EMBL" id="RIX74104.1"/>
    </source>
</evidence>
<reference evidence="4 5" key="1">
    <citation type="submission" date="2018-09" db="EMBL/GenBank/DDBJ databases">
        <title>Acidovorax cavernicola nov. sp. isolated from Gruta de las Maravillas (Aracena, Spain).</title>
        <authorList>
            <person name="Jurado V."/>
            <person name="Gutierrez-Patricio S."/>
            <person name="Gonzalez-Pimentel J.L."/>
            <person name="Miller A.Z."/>
            <person name="Laiz L."/>
            <person name="Saiz-Jimenez C."/>
        </authorList>
    </citation>
    <scope>NUCLEOTIDE SEQUENCE [LARGE SCALE GENOMIC DNA]</scope>
    <source>
        <strain evidence="4 5">1011MAR4D40.2</strain>
    </source>
</reference>
<keyword evidence="5" id="KW-1185">Reference proteome</keyword>
<evidence type="ECO:0000256" key="2">
    <source>
        <dbReference type="PROSITE-ProRule" id="PRU01091"/>
    </source>
</evidence>
<evidence type="ECO:0000259" key="3">
    <source>
        <dbReference type="PROSITE" id="PS51755"/>
    </source>
</evidence>
<dbReference type="Proteomes" id="UP000265619">
    <property type="component" value="Unassembled WGS sequence"/>
</dbReference>
<keyword evidence="1 2" id="KW-0238">DNA-binding</keyword>
<dbReference type="OrthoDB" id="9802426at2"/>
<dbReference type="RefSeq" id="WP_119557830.1">
    <property type="nucleotide sequence ID" value="NZ_QXMN01000055.1"/>
</dbReference>
<dbReference type="Pfam" id="PF00486">
    <property type="entry name" value="Trans_reg_C"/>
    <property type="match status" value="1"/>
</dbReference>
<gene>
    <name evidence="4" type="ORF">D3H34_28030</name>
</gene>
<dbReference type="Gene3D" id="1.10.10.10">
    <property type="entry name" value="Winged helix-like DNA-binding domain superfamily/Winged helix DNA-binding domain"/>
    <property type="match status" value="1"/>
</dbReference>
<organism evidence="4 5">
    <name type="scientific">Acidovorax cavernicola</name>
    <dbReference type="NCBI Taxonomy" id="1675792"/>
    <lineage>
        <taxon>Bacteria</taxon>
        <taxon>Pseudomonadati</taxon>
        <taxon>Pseudomonadota</taxon>
        <taxon>Betaproteobacteria</taxon>
        <taxon>Burkholderiales</taxon>
        <taxon>Comamonadaceae</taxon>
        <taxon>Acidovorax</taxon>
    </lineage>
</organism>
<dbReference type="GO" id="GO:0006355">
    <property type="term" value="P:regulation of DNA-templated transcription"/>
    <property type="evidence" value="ECO:0007669"/>
    <property type="project" value="InterPro"/>
</dbReference>
<dbReference type="SUPFAM" id="SSF46894">
    <property type="entry name" value="C-terminal effector domain of the bipartite response regulators"/>
    <property type="match status" value="1"/>
</dbReference>
<accession>A0A9X8CZJ4</accession>
<evidence type="ECO:0000313" key="5">
    <source>
        <dbReference type="Proteomes" id="UP000265619"/>
    </source>
</evidence>
<dbReference type="InterPro" id="IPR001867">
    <property type="entry name" value="OmpR/PhoB-type_DNA-bd"/>
</dbReference>
<dbReference type="GO" id="GO:0003677">
    <property type="term" value="F:DNA binding"/>
    <property type="evidence" value="ECO:0007669"/>
    <property type="project" value="UniProtKB-UniRule"/>
</dbReference>
<proteinExistence type="predicted"/>
<evidence type="ECO:0000256" key="1">
    <source>
        <dbReference type="ARBA" id="ARBA00023125"/>
    </source>
</evidence>
<dbReference type="PROSITE" id="PS51755">
    <property type="entry name" value="OMPR_PHOB"/>
    <property type="match status" value="1"/>
</dbReference>
<dbReference type="InterPro" id="IPR016032">
    <property type="entry name" value="Sig_transdc_resp-reg_C-effctor"/>
</dbReference>
<feature type="DNA-binding region" description="OmpR/PhoB-type" evidence="2">
    <location>
        <begin position="140"/>
        <end position="240"/>
    </location>
</feature>
<dbReference type="EMBL" id="QXMN01000055">
    <property type="protein sequence ID" value="RIX74104.1"/>
    <property type="molecule type" value="Genomic_DNA"/>
</dbReference>
<dbReference type="InterPro" id="IPR036388">
    <property type="entry name" value="WH-like_DNA-bd_sf"/>
</dbReference>